<dbReference type="AlphaFoldDB" id="A0A9P6C8T2"/>
<reference evidence="2" key="1">
    <citation type="submission" date="2020-11" db="EMBL/GenBank/DDBJ databases">
        <authorList>
            <consortium name="DOE Joint Genome Institute"/>
            <person name="Ahrendt S."/>
            <person name="Riley R."/>
            <person name="Andreopoulos W."/>
            <person name="Labutti K."/>
            <person name="Pangilinan J."/>
            <person name="Ruiz-Duenas F.J."/>
            <person name="Barrasa J.M."/>
            <person name="Sanchez-Garcia M."/>
            <person name="Camarero S."/>
            <person name="Miyauchi S."/>
            <person name="Serrano A."/>
            <person name="Linde D."/>
            <person name="Babiker R."/>
            <person name="Drula E."/>
            <person name="Ayuso-Fernandez I."/>
            <person name="Pacheco R."/>
            <person name="Padilla G."/>
            <person name="Ferreira P."/>
            <person name="Barriuso J."/>
            <person name="Kellner H."/>
            <person name="Castanera R."/>
            <person name="Alfaro M."/>
            <person name="Ramirez L."/>
            <person name="Pisabarro A.G."/>
            <person name="Kuo A."/>
            <person name="Tritt A."/>
            <person name="Lipzen A."/>
            <person name="He G."/>
            <person name="Yan M."/>
            <person name="Ng V."/>
            <person name="Cullen D."/>
            <person name="Martin F."/>
            <person name="Rosso M.-N."/>
            <person name="Henrissat B."/>
            <person name="Hibbett D."/>
            <person name="Martinez A.T."/>
            <person name="Grigoriev I.V."/>
        </authorList>
    </citation>
    <scope>NUCLEOTIDE SEQUENCE</scope>
    <source>
        <strain evidence="2">CBS 247.69</strain>
    </source>
</reference>
<protein>
    <submittedName>
        <fullName evidence="2">Uncharacterized protein</fullName>
    </submittedName>
</protein>
<dbReference type="EMBL" id="MU150415">
    <property type="protein sequence ID" value="KAF9456591.1"/>
    <property type="molecule type" value="Genomic_DNA"/>
</dbReference>
<proteinExistence type="predicted"/>
<evidence type="ECO:0000313" key="1">
    <source>
        <dbReference type="EMBL" id="KAF9455590.1"/>
    </source>
</evidence>
<dbReference type="OrthoDB" id="2654423at2759"/>
<dbReference type="EMBL" id="MU150600">
    <property type="protein sequence ID" value="KAF9455590.1"/>
    <property type="molecule type" value="Genomic_DNA"/>
</dbReference>
<keyword evidence="3" id="KW-1185">Reference proteome</keyword>
<evidence type="ECO:0000313" key="3">
    <source>
        <dbReference type="Proteomes" id="UP000807353"/>
    </source>
</evidence>
<name>A0A9P6C8T2_9AGAR</name>
<dbReference type="Proteomes" id="UP000807353">
    <property type="component" value="Unassembled WGS sequence"/>
</dbReference>
<sequence>MGRPRIYHTPDEIRAANRAKSKRHYDKSKLSIAMKRGVKDCDKHRRSLVTYARASDAPPSPKLDSALLDKTSSTYWSSRVTQVERTFNTLIGESSFQFINGLCTAFHSTTYDKNTLRDPLLTVTHLRTRVRRYQDHILQENGVGIAWKKSKETEKKIGHVCASLEEALCLAEIGVNEFATCHAEGNMYFQINRD</sequence>
<gene>
    <name evidence="2" type="ORF">BDZ94DRAFT_1315016</name>
    <name evidence="1" type="ORF">BDZ94DRAFT_1316069</name>
</gene>
<comment type="caution">
    <text evidence="2">The sequence shown here is derived from an EMBL/GenBank/DDBJ whole genome shotgun (WGS) entry which is preliminary data.</text>
</comment>
<organism evidence="2 3">
    <name type="scientific">Collybia nuda</name>
    <dbReference type="NCBI Taxonomy" id="64659"/>
    <lineage>
        <taxon>Eukaryota</taxon>
        <taxon>Fungi</taxon>
        <taxon>Dikarya</taxon>
        <taxon>Basidiomycota</taxon>
        <taxon>Agaricomycotina</taxon>
        <taxon>Agaricomycetes</taxon>
        <taxon>Agaricomycetidae</taxon>
        <taxon>Agaricales</taxon>
        <taxon>Tricholomatineae</taxon>
        <taxon>Clitocybaceae</taxon>
        <taxon>Collybia</taxon>
    </lineage>
</organism>
<accession>A0A9P6C8T2</accession>
<evidence type="ECO:0000313" key="2">
    <source>
        <dbReference type="EMBL" id="KAF9456591.1"/>
    </source>
</evidence>